<feature type="region of interest" description="Disordered" evidence="1">
    <location>
        <begin position="1251"/>
        <end position="1334"/>
    </location>
</feature>
<feature type="compositionally biased region" description="Low complexity" evidence="1">
    <location>
        <begin position="1198"/>
        <end position="1208"/>
    </location>
</feature>
<feature type="compositionally biased region" description="Polar residues" evidence="1">
    <location>
        <begin position="689"/>
        <end position="700"/>
    </location>
</feature>
<feature type="region of interest" description="Disordered" evidence="1">
    <location>
        <begin position="855"/>
        <end position="1218"/>
    </location>
</feature>
<protein>
    <submittedName>
        <fullName evidence="2">Uncharacterized protein</fullName>
    </submittedName>
</protein>
<feature type="compositionally biased region" description="Basic residues" evidence="1">
    <location>
        <begin position="557"/>
        <end position="566"/>
    </location>
</feature>
<feature type="compositionally biased region" description="Gly residues" evidence="1">
    <location>
        <begin position="922"/>
        <end position="935"/>
    </location>
</feature>
<evidence type="ECO:0000313" key="2">
    <source>
        <dbReference type="EMBL" id="CAK8673184.1"/>
    </source>
</evidence>
<feature type="compositionally biased region" description="Basic and acidic residues" evidence="1">
    <location>
        <begin position="1726"/>
        <end position="1743"/>
    </location>
</feature>
<organism evidence="2 3">
    <name type="scientific">Clavelina lepadiformis</name>
    <name type="common">Light-bulb sea squirt</name>
    <name type="synonym">Ascidia lepadiformis</name>
    <dbReference type="NCBI Taxonomy" id="159417"/>
    <lineage>
        <taxon>Eukaryota</taxon>
        <taxon>Metazoa</taxon>
        <taxon>Chordata</taxon>
        <taxon>Tunicata</taxon>
        <taxon>Ascidiacea</taxon>
        <taxon>Aplousobranchia</taxon>
        <taxon>Clavelinidae</taxon>
        <taxon>Clavelina</taxon>
    </lineage>
</organism>
<feature type="compositionally biased region" description="Low complexity" evidence="1">
    <location>
        <begin position="1448"/>
        <end position="1477"/>
    </location>
</feature>
<feature type="compositionally biased region" description="Low complexity" evidence="1">
    <location>
        <begin position="905"/>
        <end position="920"/>
    </location>
</feature>
<reference evidence="2 3" key="1">
    <citation type="submission" date="2024-02" db="EMBL/GenBank/DDBJ databases">
        <authorList>
            <person name="Daric V."/>
            <person name="Darras S."/>
        </authorList>
    </citation>
    <scope>NUCLEOTIDE SEQUENCE [LARGE SCALE GENOMIC DNA]</scope>
</reference>
<feature type="compositionally biased region" description="Basic and acidic residues" evidence="1">
    <location>
        <begin position="530"/>
        <end position="556"/>
    </location>
</feature>
<feature type="compositionally biased region" description="Basic and acidic residues" evidence="1">
    <location>
        <begin position="500"/>
        <end position="523"/>
    </location>
</feature>
<dbReference type="PANTHER" id="PTHR21937:SF5">
    <property type="entry name" value="GENE 973-RELATED"/>
    <property type="match status" value="1"/>
</dbReference>
<feature type="compositionally biased region" description="Basic and acidic residues" evidence="1">
    <location>
        <begin position="1304"/>
        <end position="1319"/>
    </location>
</feature>
<dbReference type="EMBL" id="CAWYQH010000002">
    <property type="protein sequence ID" value="CAK8673184.1"/>
    <property type="molecule type" value="Genomic_DNA"/>
</dbReference>
<accession>A0ABP0F0C7</accession>
<feature type="compositionally biased region" description="Low complexity" evidence="1">
    <location>
        <begin position="1020"/>
        <end position="1048"/>
    </location>
</feature>
<feature type="compositionally biased region" description="Low complexity" evidence="1">
    <location>
        <begin position="996"/>
        <end position="1005"/>
    </location>
</feature>
<feature type="compositionally biased region" description="Low complexity" evidence="1">
    <location>
        <begin position="1571"/>
        <end position="1580"/>
    </location>
</feature>
<comment type="caution">
    <text evidence="2">The sequence shown here is derived from an EMBL/GenBank/DDBJ whole genome shotgun (WGS) entry which is preliminary data.</text>
</comment>
<feature type="compositionally biased region" description="Basic and acidic residues" evidence="1">
    <location>
        <begin position="1624"/>
        <end position="1633"/>
    </location>
</feature>
<feature type="region of interest" description="Disordered" evidence="1">
    <location>
        <begin position="1372"/>
        <end position="2027"/>
    </location>
</feature>
<feature type="compositionally biased region" description="Basic and acidic residues" evidence="1">
    <location>
        <begin position="1521"/>
        <end position="1546"/>
    </location>
</feature>
<feature type="compositionally biased region" description="Basic and acidic residues" evidence="1">
    <location>
        <begin position="1643"/>
        <end position="1664"/>
    </location>
</feature>
<feature type="compositionally biased region" description="Low complexity" evidence="1">
    <location>
        <begin position="1819"/>
        <end position="1841"/>
    </location>
</feature>
<feature type="region of interest" description="Disordered" evidence="1">
    <location>
        <begin position="390"/>
        <end position="616"/>
    </location>
</feature>
<feature type="compositionally biased region" description="Acidic residues" evidence="1">
    <location>
        <begin position="1279"/>
        <end position="1288"/>
    </location>
</feature>
<feature type="region of interest" description="Disordered" evidence="1">
    <location>
        <begin position="672"/>
        <end position="700"/>
    </location>
</feature>
<feature type="region of interest" description="Disordered" evidence="1">
    <location>
        <begin position="764"/>
        <end position="783"/>
    </location>
</feature>
<feature type="compositionally biased region" description="Acidic residues" evidence="1">
    <location>
        <begin position="1794"/>
        <end position="1813"/>
    </location>
</feature>
<feature type="compositionally biased region" description="Polar residues" evidence="1">
    <location>
        <begin position="773"/>
        <end position="782"/>
    </location>
</feature>
<sequence length="2094" mass="235751">MASSLPLSLLSKGIGQVAKNGHERLDVYLEPEDYYNLQSKYQRYQVAELRRRAAQQQFSSQSSHPRNLVPLHKTFLTRKGALLLFSEELAKKNLEEERLQKERKNYPVEEEQLVIDEDHDPLTESLKTCNDLSYAILSYGRKPDYRRRGDDLFLRFAHEPKGAFSERRIRPGFSPKRYISTWSKSWDEGMLQKLRSSGMISDKTLYRQNPLLPHLYKYTSYNLAAIPPPYRVTRNMLLAPGNVPSYEFYRVKGALQPEVQVSDKISSKVASPSQHDARSSPIPVGSIQAVKYHETGEIQEVTYAELKPQEKQEILAELLIAAHEHQQHIRDTLKHVISSQRPHEGSERAGSSSAASELMADMHRAIMSLVESPVRQQMRERQRLIQEQETKLEEERRQQQLKEERREIRRQERKAKKVAEKEAAKKAAEEAREARRLAKEARKKAEEEKRLAEEKKIQERRIQAEKVKQKSQPPPEEADQLDSKEAERREKEERRRKRREEREQRRKTREEKKAVQEEKHKTVEGSIPVTEERAPPDVERPPFRNEHRPSPEEDNRHHRKHRRHRRHDVEEVDEVKDEKKDRHERRSRRRSEKEAAGRIETTGPVLHDDGGKTRHKHREYREAVMHSGYIMTSEKGDYGETFVQETERVRVLDKHSVSEAYAIVPKDGITEIEENSRKEKRPKLHQKHTQPGSVPTQVPTNTPAVDMRALAKQHVQSRAQIQYDDIIVVDHQSPTAYRRKSNASVVSAGSISGVHKTVEILQGESGARKGARSNASTHSSGPKQVLFAPELPVEESASQTGSFYGGRMPISSNLVKQTLSDKVSILSGSQLASEQGSLREQGYQSTKATSVVQKSFHSDDKGSDMIVPSIGIEPATPLHPKQKGASPELAVFSTHSQSVPGAKYLSPSGSGSHHSLASGPYHTGGGDSFNGGSPGGQHSEDRESLGGSLGRRSFGSRKMSSKKSGNSDDDESDRSDKMSQSSQSTEKHSVKREVASKSSQTVSSKSKPKQGTGLKGSKGPGSQSSSSFIKSKSTSSKKSSSTRGSLPSVMKQGSRISASLTMPDGEVVSVGGSVVRSSVPDQIVENESEESEDVLSSTSGAHSSKPEKESLKPTAAFPLKQTLRVEKAEEKTESSIKQDKRVSFKKSDDNVSTTTEEEEDEEMLTTGVSESDYDVTAEEDEEKWPVSQEEAMSNATATSSGSTRPISSRSEKLTAHAQKVASLVVKKQRPDSGLDEDAKAAAVLWNEAMQKEASFEDEESSTAYETSAALSKDETFDADKEDSSEDEEEKRRKEKFKTIISSKQQEKEIKASIPMEKRSTGKMPSATGSLSSIQSSVSSAQETFVSEMQRKASDLGIETSDLEFQAEVIHKLEKSDITPDDVEVVHDKEAGRHVVRSRRSSTTVSSVLTPSSTEVSKVQPSPRRSSDAPAPPKPKLVVDVVLPDKHSSATPSRSSSVTTSVTSQSPTTQQSPRSSVSQKRRSSIPVEKTDVKLDFDVTTYEGKLGDPKPEEPTIQSGRPQIEPEKIKKTDLKTKDTKLHATAKDNTSKAPVSSKGHPTGGSKSSAVGATESVKSSLSSMSKSDKKSIKQPHAPTKGPLRKGQAGPSKSKTDAPDDASVMSQLTENEKLKSKKTDPKKKKGPKEKKSEAPPPEKDVQRTTPEKSPTKTPEIPFKTGQPKESKLSEDMSLGNSPEELGKQESIASVGRSKKGEKTRKTKKQGPMVTQVEKDSPKVAGTKRGETPDKSQTPVSRERSPAKSAAKDTGTPDNEDDYRYTTPPESPEDDYEFVRKDDSPEPDEPEPEPAPEPEMEPEPAVDAKSQTSEITEQTESTEVSSQAAAQAAEEEAMREAKMAAKQEREQKRAAAAEKRKQEVERKRREKEEQLRKEKEEQERQEQMREELDAERKRRTEEIRRKKEEAERAIEREKQEEELRQKRLLQQQERERKQQEEYKRKMEELQKKKKEEEERRKLQAQQEAEEAAARKKQEEEMLAEMDKSERELYEIQKRKEEEERKKKEEEKRRREEEEAKIAMEQLRIETMIRAKQQAELEEKLRFVREFFTEANGMEQTQNVNRSFTFSYFELLHMLGLDVAIE</sequence>
<dbReference type="Pfam" id="PF15709">
    <property type="entry name" value="DUF4670"/>
    <property type="match status" value="1"/>
</dbReference>
<name>A0ABP0F0C7_CLALP</name>
<feature type="compositionally biased region" description="Basic and acidic residues" evidence="1">
    <location>
        <begin position="1941"/>
        <end position="1970"/>
    </location>
</feature>
<feature type="compositionally biased region" description="Low complexity" evidence="1">
    <location>
        <begin position="1400"/>
        <end position="1423"/>
    </location>
</feature>
<feature type="compositionally biased region" description="Acidic residues" evidence="1">
    <location>
        <begin position="1084"/>
        <end position="1093"/>
    </location>
</feature>
<feature type="compositionally biased region" description="Basic and acidic residues" evidence="1">
    <location>
        <begin position="1123"/>
        <end position="1149"/>
    </location>
</feature>
<feature type="compositionally biased region" description="Basic residues" evidence="1">
    <location>
        <begin position="678"/>
        <end position="688"/>
    </location>
</feature>
<feature type="compositionally biased region" description="Low complexity" evidence="1">
    <location>
        <begin position="1067"/>
        <end position="1079"/>
    </location>
</feature>
<feature type="compositionally biased region" description="Basic and acidic residues" evidence="1">
    <location>
        <begin position="1980"/>
        <end position="2027"/>
    </location>
</feature>
<feature type="compositionally biased region" description="Basic and acidic residues" evidence="1">
    <location>
        <begin position="1845"/>
        <end position="1934"/>
    </location>
</feature>
<keyword evidence="3" id="KW-1185">Reference proteome</keyword>
<feature type="compositionally biased region" description="Basic residues" evidence="1">
    <location>
        <begin position="1706"/>
        <end position="1718"/>
    </location>
</feature>
<dbReference type="Proteomes" id="UP001642483">
    <property type="component" value="Unassembled WGS sequence"/>
</dbReference>
<feature type="compositionally biased region" description="Basic and acidic residues" evidence="1">
    <location>
        <begin position="390"/>
        <end position="410"/>
    </location>
</feature>
<feature type="compositionally biased region" description="Basic and acidic residues" evidence="1">
    <location>
        <begin position="481"/>
        <end position="493"/>
    </location>
</feature>
<evidence type="ECO:0000313" key="3">
    <source>
        <dbReference type="Proteomes" id="UP001642483"/>
    </source>
</evidence>
<evidence type="ECO:0000256" key="1">
    <source>
        <dbReference type="SAM" id="MobiDB-lite"/>
    </source>
</evidence>
<feature type="compositionally biased region" description="Basic and acidic residues" evidence="1">
    <location>
        <begin position="985"/>
        <end position="995"/>
    </location>
</feature>
<feature type="compositionally biased region" description="Basic and acidic residues" evidence="1">
    <location>
        <begin position="1372"/>
        <end position="1392"/>
    </location>
</feature>
<dbReference type="PANTHER" id="PTHR21937">
    <property type="entry name" value="CCDC66 DOMAIN-CONTAINING PROTEIN"/>
    <property type="match status" value="1"/>
</dbReference>
<feature type="compositionally biased region" description="Acidic residues" evidence="1">
    <location>
        <begin position="1171"/>
        <end position="1182"/>
    </location>
</feature>
<dbReference type="InterPro" id="IPR031440">
    <property type="entry name" value="DUF4670"/>
</dbReference>
<proteinExistence type="predicted"/>
<gene>
    <name evidence="2" type="ORF">CVLEPA_LOCUS3000</name>
</gene>
<feature type="compositionally biased region" description="Basic and acidic residues" evidence="1">
    <location>
        <begin position="417"/>
        <end position="468"/>
    </location>
</feature>